<proteinExistence type="evidence at transcript level"/>
<gene>
    <name evidence="3" type="primary">BD2</name>
</gene>
<feature type="non-terminal residue" evidence="3">
    <location>
        <position position="114"/>
    </location>
</feature>
<evidence type="ECO:0000256" key="1">
    <source>
        <dbReference type="SAM" id="MobiDB-lite"/>
    </source>
</evidence>
<feature type="chain" id="PRO_5028852730" evidence="2">
    <location>
        <begin position="20"/>
        <end position="114"/>
    </location>
</feature>
<evidence type="ECO:0000313" key="3">
    <source>
        <dbReference type="EMBL" id="QNC69635.1"/>
    </source>
</evidence>
<feature type="signal peptide" evidence="2">
    <location>
        <begin position="1"/>
        <end position="19"/>
    </location>
</feature>
<sequence>MKLLFLLLGVTTLVFQAQAQDVVVAQDEAEPQDLGEMEEEAETEVMEAEDATGMDFPGPKLGESPAHCRWKRGVCRRTHCKRNDRNCRHTPCKPAERIIGWCLSTYVCCRKAYL</sequence>
<accession>A0A7G6KN25</accession>
<evidence type="ECO:0000256" key="2">
    <source>
        <dbReference type="SAM" id="SignalP"/>
    </source>
</evidence>
<name>A0A7G6KN25_ALLMI</name>
<keyword evidence="2" id="KW-0732">Signal</keyword>
<feature type="region of interest" description="Disordered" evidence="1">
    <location>
        <begin position="27"/>
        <end position="47"/>
    </location>
</feature>
<dbReference type="EMBL" id="MT452583">
    <property type="protein sequence ID" value="QNC69635.1"/>
    <property type="molecule type" value="mRNA"/>
</dbReference>
<dbReference type="AlphaFoldDB" id="A0A7G6KN25"/>
<organism evidence="3">
    <name type="scientific">Alligator mississippiensis</name>
    <name type="common">American alligator</name>
    <dbReference type="NCBI Taxonomy" id="8496"/>
    <lineage>
        <taxon>Eukaryota</taxon>
        <taxon>Metazoa</taxon>
        <taxon>Chordata</taxon>
        <taxon>Craniata</taxon>
        <taxon>Vertebrata</taxon>
        <taxon>Euteleostomi</taxon>
        <taxon>Archelosauria</taxon>
        <taxon>Archosauria</taxon>
        <taxon>Crocodylia</taxon>
        <taxon>Alligatoridae</taxon>
        <taxon>Alligatorinae</taxon>
        <taxon>Alligator</taxon>
    </lineage>
</organism>
<protein>
    <submittedName>
        <fullName evidence="3">Beta-defensin 2</fullName>
    </submittedName>
</protein>
<reference evidence="3" key="1">
    <citation type="submission" date="2020-05" db="EMBL/GenBank/DDBJ databases">
        <title>Identification and characterization of crocodylian beta-defensin peptides.</title>
        <authorList>
            <person name="Santana F.L."/>
            <person name="Estrada K.J."/>
            <person name="Corzo G."/>
        </authorList>
    </citation>
    <scope>NUCLEOTIDE SEQUENCE</scope>
</reference>